<comment type="similarity">
    <text evidence="1">Belongs to the TRAFAC class dynamin-like GTPase superfamily. IRG family.</text>
</comment>
<dbReference type="InterPro" id="IPR007743">
    <property type="entry name" value="Immunity-related_GTPase-like"/>
</dbReference>
<dbReference type="InterPro" id="IPR027417">
    <property type="entry name" value="P-loop_NTPase"/>
</dbReference>
<evidence type="ECO:0000313" key="6">
    <source>
        <dbReference type="EMBL" id="KAH0503855.1"/>
    </source>
</evidence>
<gene>
    <name evidence="9" type="primary">LOC101994657</name>
    <name evidence="6" type="ORF">LTLLF_186190</name>
</gene>
<dbReference type="Proteomes" id="UP000694915">
    <property type="component" value="Chromosome 7"/>
</dbReference>
<dbReference type="InterPro" id="IPR051515">
    <property type="entry name" value="IRG"/>
</dbReference>
<evidence type="ECO:0000313" key="9">
    <source>
        <dbReference type="RefSeq" id="XP_005350077.1"/>
    </source>
</evidence>
<evidence type="ECO:0000256" key="2">
    <source>
        <dbReference type="ARBA" id="ARBA00022741"/>
    </source>
</evidence>
<dbReference type="InterPro" id="IPR030385">
    <property type="entry name" value="G_IRG_dom"/>
</dbReference>
<name>A0A8J6G3Z1_MICOH</name>
<feature type="domain" description="IRG-type G" evidence="5">
    <location>
        <begin position="67"/>
        <end position="249"/>
    </location>
</feature>
<dbReference type="PROSITE" id="PS51716">
    <property type="entry name" value="G_IRG"/>
    <property type="match status" value="1"/>
</dbReference>
<dbReference type="Proteomes" id="UP000710432">
    <property type="component" value="Unassembled WGS sequence"/>
</dbReference>
<evidence type="ECO:0000256" key="1">
    <source>
        <dbReference type="ARBA" id="ARBA00005429"/>
    </source>
</evidence>
<dbReference type="Pfam" id="PF05049">
    <property type="entry name" value="IIGP"/>
    <property type="match status" value="1"/>
</dbReference>
<keyword evidence="4" id="KW-0342">GTP-binding</keyword>
<proteinExistence type="inferred from homology"/>
<evidence type="ECO:0000256" key="3">
    <source>
        <dbReference type="ARBA" id="ARBA00022801"/>
    </source>
</evidence>
<keyword evidence="2" id="KW-0547">Nucleotide-binding</keyword>
<protein>
    <submittedName>
        <fullName evidence="6">Interferon-inducible GTPase 1</fullName>
    </submittedName>
    <submittedName>
        <fullName evidence="9">T-cell-specific guanine nucleotide triphosphate-binding protein 1-like</fullName>
    </submittedName>
</protein>
<dbReference type="GO" id="GO:0005789">
    <property type="term" value="C:endoplasmic reticulum membrane"/>
    <property type="evidence" value="ECO:0007669"/>
    <property type="project" value="TreeGrafter"/>
</dbReference>
<dbReference type="OrthoDB" id="422720at2759"/>
<dbReference type="EMBL" id="JAATJU010025399">
    <property type="protein sequence ID" value="KAH0503855.1"/>
    <property type="molecule type" value="Genomic_DNA"/>
</dbReference>
<dbReference type="PANTHER" id="PTHR32341:SF15">
    <property type="entry name" value="INTERFERON-GAMMA-INDUCIBLE GTPASE 10-RELATED"/>
    <property type="match status" value="1"/>
</dbReference>
<dbReference type="CDD" id="cd04104">
    <property type="entry name" value="p47_IIGP_like"/>
    <property type="match status" value="1"/>
</dbReference>
<dbReference type="GO" id="GO:0000045">
    <property type="term" value="P:autophagosome assembly"/>
    <property type="evidence" value="ECO:0007669"/>
    <property type="project" value="TreeGrafter"/>
</dbReference>
<dbReference type="GO" id="GO:0003924">
    <property type="term" value="F:GTPase activity"/>
    <property type="evidence" value="ECO:0007669"/>
    <property type="project" value="TreeGrafter"/>
</dbReference>
<reference evidence="9" key="2">
    <citation type="submission" date="2025-05" db="UniProtKB">
        <authorList>
            <consortium name="RefSeq"/>
        </authorList>
    </citation>
    <scope>IDENTIFICATION</scope>
</reference>
<evidence type="ECO:0000256" key="4">
    <source>
        <dbReference type="ARBA" id="ARBA00023134"/>
    </source>
</evidence>
<reference evidence="6" key="1">
    <citation type="submission" date="2020-03" db="EMBL/GenBank/DDBJ databases">
        <title>Studies in the Genomics of Life Span.</title>
        <authorList>
            <person name="Glass D."/>
        </authorList>
    </citation>
    <scope>NUCLEOTIDE SEQUENCE</scope>
    <source>
        <strain evidence="6">LTLLF</strain>
        <tissue evidence="6">Muscle</tissue>
    </source>
</reference>
<dbReference type="GO" id="GO:0005525">
    <property type="term" value="F:GTP binding"/>
    <property type="evidence" value="ECO:0007669"/>
    <property type="project" value="UniProtKB-KW"/>
</dbReference>
<dbReference type="GO" id="GO:0045087">
    <property type="term" value="P:innate immune response"/>
    <property type="evidence" value="ECO:0007669"/>
    <property type="project" value="TreeGrafter"/>
</dbReference>
<evidence type="ECO:0000259" key="5">
    <source>
        <dbReference type="PROSITE" id="PS51716"/>
    </source>
</evidence>
<sequence length="429" mass="48428">MGQTSSTSDANAHNMASSFNAFFKTFKMESKVISEETISSVQRFIEQGDIQKTISTINAALAEVEKAPLSIAVTGETGAGKSTFINALRGIGHEETDSARSGAIETTMVREKYTHSKFPNVTIWDLPGVGSTTFKPEEYLKKMKFQEYDFFLIISATRFKENDAQLAKAIKKMKKNFYFVRTKIDSDLWNQRRCTPKTYNREKTLETIRKNCVENLQKAGTAFTHVFLVSSVEVACFDFPLLESTLLKELPAHKRHIFMQCLPNVTEAAIDRRKDVLKQKIWLEALKSGASATIPLMAFFKDDIEELEKTLNHYRSCFGLDDKSLENMARDLSLPVEELESTISSPHLLSCETGESVGDKLVKYLEKVFAVTGGLIASGLYFRKSYYLQNYFLDIVTDDAKILLKKKVFLEEREDSERGCKDGETGKTA</sequence>
<accession>A0A8J6G3Z1</accession>
<dbReference type="FunFam" id="3.40.50.300:FF:000541">
    <property type="entry name" value="Immunity related GTPase M"/>
    <property type="match status" value="1"/>
</dbReference>
<keyword evidence="3" id="KW-0378">Hydrolase</keyword>
<dbReference type="PANTHER" id="PTHR32341">
    <property type="entry name" value="INTERFERON-INDUCIBLE GTPASE"/>
    <property type="match status" value="1"/>
</dbReference>
<evidence type="ECO:0000313" key="8">
    <source>
        <dbReference type="Proteomes" id="UP000710432"/>
    </source>
</evidence>
<dbReference type="RefSeq" id="XP_005350077.1">
    <property type="nucleotide sequence ID" value="XM_005350020.3"/>
</dbReference>
<keyword evidence="7" id="KW-1185">Reference proteome</keyword>
<evidence type="ECO:0000313" key="7">
    <source>
        <dbReference type="Proteomes" id="UP000694915"/>
    </source>
</evidence>
<organism evidence="6 8">
    <name type="scientific">Microtus ochrogaster</name>
    <name type="common">Prairie vole</name>
    <dbReference type="NCBI Taxonomy" id="79684"/>
    <lineage>
        <taxon>Eukaryota</taxon>
        <taxon>Metazoa</taxon>
        <taxon>Chordata</taxon>
        <taxon>Craniata</taxon>
        <taxon>Vertebrata</taxon>
        <taxon>Euteleostomi</taxon>
        <taxon>Mammalia</taxon>
        <taxon>Eutheria</taxon>
        <taxon>Euarchontoglires</taxon>
        <taxon>Glires</taxon>
        <taxon>Rodentia</taxon>
        <taxon>Myomorpha</taxon>
        <taxon>Muroidea</taxon>
        <taxon>Cricetidae</taxon>
        <taxon>Arvicolinae</taxon>
        <taxon>Microtus</taxon>
    </lineage>
</organism>
<dbReference type="AlphaFoldDB" id="A0A8J6G3Z1"/>
<dbReference type="GeneID" id="101994657"/>
<dbReference type="Gene3D" id="3.40.50.300">
    <property type="entry name" value="P-loop containing nucleotide triphosphate hydrolases"/>
    <property type="match status" value="1"/>
</dbReference>
<dbReference type="GO" id="GO:0035458">
    <property type="term" value="P:cellular response to interferon-beta"/>
    <property type="evidence" value="ECO:0007669"/>
    <property type="project" value="TreeGrafter"/>
</dbReference>
<dbReference type="SUPFAM" id="SSF52540">
    <property type="entry name" value="P-loop containing nucleoside triphosphate hydrolases"/>
    <property type="match status" value="1"/>
</dbReference>